<evidence type="ECO:0000313" key="1">
    <source>
        <dbReference type="EMBL" id="CAK0781659.1"/>
    </source>
</evidence>
<sequence length="198" mass="22015">MLDTDEEQLWATAIDAPGRLLQNSEVKAQLGLSSDEEAEVRLRRMNHLFEVVSDEEVQAVVHKPGFETFCSQHALQQELISFLKSHPGPAHMGMHVGTFVKKVTKEESKGRLGRFLAARPLVFKVNDEFVTLSEMCKSSLPRPRPISVRNQAKHDAAASFNSVAAGSSSHIDDEMERALVDFLLNLKRPAHLADIGVF</sequence>
<evidence type="ECO:0000313" key="2">
    <source>
        <dbReference type="Proteomes" id="UP001314263"/>
    </source>
</evidence>
<dbReference type="EMBL" id="CAUYUE010000006">
    <property type="protein sequence ID" value="CAK0781659.1"/>
    <property type="molecule type" value="Genomic_DNA"/>
</dbReference>
<reference evidence="1 2" key="1">
    <citation type="submission" date="2023-10" db="EMBL/GenBank/DDBJ databases">
        <authorList>
            <person name="Maclean D."/>
            <person name="Macfadyen A."/>
        </authorList>
    </citation>
    <scope>NUCLEOTIDE SEQUENCE [LARGE SCALE GENOMIC DNA]</scope>
</reference>
<dbReference type="Proteomes" id="UP001314263">
    <property type="component" value="Unassembled WGS sequence"/>
</dbReference>
<keyword evidence="2" id="KW-1185">Reference proteome</keyword>
<accession>A0AAV1I6W9</accession>
<proteinExistence type="predicted"/>
<comment type="caution">
    <text evidence="1">The sequence shown here is derived from an EMBL/GenBank/DDBJ whole genome shotgun (WGS) entry which is preliminary data.</text>
</comment>
<protein>
    <submittedName>
        <fullName evidence="1">Uncharacterized protein</fullName>
    </submittedName>
</protein>
<organism evidence="1 2">
    <name type="scientific">Coccomyxa viridis</name>
    <dbReference type="NCBI Taxonomy" id="1274662"/>
    <lineage>
        <taxon>Eukaryota</taxon>
        <taxon>Viridiplantae</taxon>
        <taxon>Chlorophyta</taxon>
        <taxon>core chlorophytes</taxon>
        <taxon>Trebouxiophyceae</taxon>
        <taxon>Trebouxiophyceae incertae sedis</taxon>
        <taxon>Coccomyxaceae</taxon>
        <taxon>Coccomyxa</taxon>
    </lineage>
</organism>
<name>A0AAV1I6W9_9CHLO</name>
<dbReference type="AlphaFoldDB" id="A0AAV1I6W9"/>
<gene>
    <name evidence="1" type="ORF">CVIRNUC_005438</name>
</gene>